<dbReference type="CDD" id="cd14014">
    <property type="entry name" value="STKc_PknB_like"/>
    <property type="match status" value="1"/>
</dbReference>
<keyword evidence="8" id="KW-1133">Transmembrane helix</keyword>
<keyword evidence="4 6" id="KW-0067">ATP-binding</keyword>
<evidence type="ECO:0000256" key="6">
    <source>
        <dbReference type="PROSITE-ProRule" id="PRU10141"/>
    </source>
</evidence>
<evidence type="ECO:0000256" key="5">
    <source>
        <dbReference type="PROSITE-ProRule" id="PRU00339"/>
    </source>
</evidence>
<evidence type="ECO:0000256" key="8">
    <source>
        <dbReference type="SAM" id="Phobius"/>
    </source>
</evidence>
<gene>
    <name evidence="10" type="primary">pknB_2</name>
    <name evidence="10" type="ORF">Pla144_07590</name>
</gene>
<feature type="repeat" description="TPR" evidence="5">
    <location>
        <begin position="720"/>
        <end position="753"/>
    </location>
</feature>
<evidence type="ECO:0000256" key="3">
    <source>
        <dbReference type="ARBA" id="ARBA00022777"/>
    </source>
</evidence>
<dbReference type="Pfam" id="PF00069">
    <property type="entry name" value="Pkinase"/>
    <property type="match status" value="1"/>
</dbReference>
<keyword evidence="1 10" id="KW-0808">Transferase</keyword>
<dbReference type="Gene3D" id="1.10.510.10">
    <property type="entry name" value="Transferase(Phosphotransferase) domain 1"/>
    <property type="match status" value="1"/>
</dbReference>
<dbReference type="PANTHER" id="PTHR43289">
    <property type="entry name" value="MITOGEN-ACTIVATED PROTEIN KINASE KINASE KINASE 20-RELATED"/>
    <property type="match status" value="1"/>
</dbReference>
<evidence type="ECO:0000256" key="7">
    <source>
        <dbReference type="SAM" id="Coils"/>
    </source>
</evidence>
<dbReference type="InterPro" id="IPR000719">
    <property type="entry name" value="Prot_kinase_dom"/>
</dbReference>
<dbReference type="GO" id="GO:0005524">
    <property type="term" value="F:ATP binding"/>
    <property type="evidence" value="ECO:0007669"/>
    <property type="project" value="UniProtKB-UniRule"/>
</dbReference>
<evidence type="ECO:0000256" key="2">
    <source>
        <dbReference type="ARBA" id="ARBA00022741"/>
    </source>
</evidence>
<keyword evidence="3 10" id="KW-0418">Kinase</keyword>
<feature type="domain" description="Protein kinase" evidence="9">
    <location>
        <begin position="101"/>
        <end position="402"/>
    </location>
</feature>
<dbReference type="EC" id="2.7.11.1" evidence="10"/>
<dbReference type="GO" id="GO:0004674">
    <property type="term" value="F:protein serine/threonine kinase activity"/>
    <property type="evidence" value="ECO:0007669"/>
    <property type="project" value="UniProtKB-EC"/>
</dbReference>
<dbReference type="PANTHER" id="PTHR43289:SF34">
    <property type="entry name" value="SERINE_THREONINE-PROTEIN KINASE YBDM-RELATED"/>
    <property type="match status" value="1"/>
</dbReference>
<dbReference type="AlphaFoldDB" id="A0A5C6CZV0"/>
<dbReference type="PROSITE" id="PS00107">
    <property type="entry name" value="PROTEIN_KINASE_ATP"/>
    <property type="match status" value="1"/>
</dbReference>
<feature type="transmembrane region" description="Helical" evidence="8">
    <location>
        <begin position="427"/>
        <end position="451"/>
    </location>
</feature>
<reference evidence="10 11" key="1">
    <citation type="submission" date="2019-02" db="EMBL/GenBank/DDBJ databases">
        <title>Deep-cultivation of Planctomycetes and their phenomic and genomic characterization uncovers novel biology.</title>
        <authorList>
            <person name="Wiegand S."/>
            <person name="Jogler M."/>
            <person name="Boedeker C."/>
            <person name="Pinto D."/>
            <person name="Vollmers J."/>
            <person name="Rivas-Marin E."/>
            <person name="Kohn T."/>
            <person name="Peeters S.H."/>
            <person name="Heuer A."/>
            <person name="Rast P."/>
            <person name="Oberbeckmann S."/>
            <person name="Bunk B."/>
            <person name="Jeske O."/>
            <person name="Meyerdierks A."/>
            <person name="Storesund J.E."/>
            <person name="Kallscheuer N."/>
            <person name="Luecker S."/>
            <person name="Lage O.M."/>
            <person name="Pohl T."/>
            <person name="Merkel B.J."/>
            <person name="Hornburger P."/>
            <person name="Mueller R.-W."/>
            <person name="Bruemmer F."/>
            <person name="Labrenz M."/>
            <person name="Spormann A.M."/>
            <person name="Op Den Camp H."/>
            <person name="Overmann J."/>
            <person name="Amann R."/>
            <person name="Jetten M.S.M."/>
            <person name="Mascher T."/>
            <person name="Medema M.H."/>
            <person name="Devos D.P."/>
            <person name="Kaster A.-K."/>
            <person name="Ovreas L."/>
            <person name="Rohde M."/>
            <person name="Galperin M.Y."/>
            <person name="Jogler C."/>
        </authorList>
    </citation>
    <scope>NUCLEOTIDE SEQUENCE [LARGE SCALE GENOMIC DNA]</scope>
    <source>
        <strain evidence="10 11">Pla144</strain>
    </source>
</reference>
<dbReference type="InterPro" id="IPR008271">
    <property type="entry name" value="Ser/Thr_kinase_AS"/>
</dbReference>
<evidence type="ECO:0000313" key="10">
    <source>
        <dbReference type="EMBL" id="TWU29978.1"/>
    </source>
</evidence>
<dbReference type="EMBL" id="SJPS01000001">
    <property type="protein sequence ID" value="TWU29978.1"/>
    <property type="molecule type" value="Genomic_DNA"/>
</dbReference>
<evidence type="ECO:0000256" key="1">
    <source>
        <dbReference type="ARBA" id="ARBA00022679"/>
    </source>
</evidence>
<evidence type="ECO:0000256" key="4">
    <source>
        <dbReference type="ARBA" id="ARBA00022840"/>
    </source>
</evidence>
<dbReference type="SUPFAM" id="SSF48452">
    <property type="entry name" value="TPR-like"/>
    <property type="match status" value="2"/>
</dbReference>
<organism evidence="10 11">
    <name type="scientific">Bythopirellula polymerisocia</name>
    <dbReference type="NCBI Taxonomy" id="2528003"/>
    <lineage>
        <taxon>Bacteria</taxon>
        <taxon>Pseudomonadati</taxon>
        <taxon>Planctomycetota</taxon>
        <taxon>Planctomycetia</taxon>
        <taxon>Pirellulales</taxon>
        <taxon>Lacipirellulaceae</taxon>
        <taxon>Bythopirellula</taxon>
    </lineage>
</organism>
<keyword evidence="11" id="KW-1185">Reference proteome</keyword>
<dbReference type="SMART" id="SM00220">
    <property type="entry name" value="S_TKc"/>
    <property type="match status" value="1"/>
</dbReference>
<dbReference type="PROSITE" id="PS00108">
    <property type="entry name" value="PROTEIN_KINASE_ST"/>
    <property type="match status" value="1"/>
</dbReference>
<dbReference type="PROSITE" id="PS50011">
    <property type="entry name" value="PROTEIN_KINASE_DOM"/>
    <property type="match status" value="1"/>
</dbReference>
<keyword evidence="7" id="KW-0175">Coiled coil</keyword>
<dbReference type="SMART" id="SM00028">
    <property type="entry name" value="TPR"/>
    <property type="match status" value="6"/>
</dbReference>
<evidence type="ECO:0000313" key="11">
    <source>
        <dbReference type="Proteomes" id="UP000318437"/>
    </source>
</evidence>
<sequence>MISEPSQTLNPCVLDDRELADVLDRYLASLEEGAPLDVGILAAEHPRLADDIRAFAASVEMLHEATQGVRAAKPAKKVGANSTAPFAGEPSPVGAKRLGDFELGAEIGRGGMGIVYEAMQISLHRKVALKVLPFAAMWDHKQLARFQNEAQAAAQLHHPNIVPVFAVGEERGVHFYAMQFIAGRSLDQVVRALRYEEESSSSERAGHAVSTLVAQTTEPSAHPLLSSRHTGSHTEYCEAIARLGIQAATALHHAHQCGVIHRDIKPSNLLLDDQQKLWITDFGLARIANNPGVTMTGDVVGTLRYMSPEQAGGIQLVVDARTDIYSLGATLYELLTLQPACPGEDRQEVLRAISEKEPIPPRVINAGIPHDLETIVLGAMTKSREDRYASAEKLAEDLSRFLEGKPTLARRPTLRDRSAKWIRRHRVLVSLAAIFLVVLAAVSTTSALLLVREQGRTQAALQSAEENLQQARQVVDRFGNQFSRELALLPGSEPLRQAVLGDTLAYYEKFIARATDDPALKQQLAATHFQVGTIASRLGDRLRAEESFRTAHELFSGLSEASPSLQEFQQERATCLNNLALLTSARGDLELAREHYTAAIGLQNSILSAEPSDRASRRLLAEMLTNQGFLERLRGDLPSARRSFTAAIEKLDSIATQSPEDTNAKHDLALALNNRSFVEQETDWKASRTSCEQAQVLLEELVDQTETNPTSHASWRSDLALCYNNLGAILGHLGEDTTAVKKYRQAIEIQEQLVRQFAGVVQYRNDLALTWNNLGQSCARREETAMAVAAYDHAQEILAELVGDFPHDVRYRSSLAGVLNNRAMVAELAGDLPSALANYEAAIAEQRIALEENPAQREFREFLSKHYFNYGRTLRTAGRPAEAASAALQRRNLWPAEGEHLYHIACELAEAAEQLGDEPGEQARVMSEALKTFEAAQLAGADIERLRRQHPLPESISASQEEQL</sequence>
<accession>A0A5C6CZV0</accession>
<proteinExistence type="predicted"/>
<dbReference type="Proteomes" id="UP000318437">
    <property type="component" value="Unassembled WGS sequence"/>
</dbReference>
<feature type="coiled-coil region" evidence="7">
    <location>
        <begin position="454"/>
        <end position="481"/>
    </location>
</feature>
<dbReference type="SUPFAM" id="SSF56112">
    <property type="entry name" value="Protein kinase-like (PK-like)"/>
    <property type="match status" value="1"/>
</dbReference>
<dbReference type="PROSITE" id="PS50005">
    <property type="entry name" value="TPR"/>
    <property type="match status" value="1"/>
</dbReference>
<dbReference type="InterPro" id="IPR019734">
    <property type="entry name" value="TPR_rpt"/>
</dbReference>
<keyword evidence="2 6" id="KW-0547">Nucleotide-binding</keyword>
<dbReference type="Gene3D" id="3.30.200.20">
    <property type="entry name" value="Phosphorylase Kinase, domain 1"/>
    <property type="match status" value="1"/>
</dbReference>
<name>A0A5C6CZV0_9BACT</name>
<dbReference type="Gene3D" id="1.25.40.10">
    <property type="entry name" value="Tetratricopeptide repeat domain"/>
    <property type="match status" value="3"/>
</dbReference>
<dbReference type="InterPro" id="IPR011990">
    <property type="entry name" value="TPR-like_helical_dom_sf"/>
</dbReference>
<dbReference type="InterPro" id="IPR011009">
    <property type="entry name" value="Kinase-like_dom_sf"/>
</dbReference>
<dbReference type="InterPro" id="IPR017441">
    <property type="entry name" value="Protein_kinase_ATP_BS"/>
</dbReference>
<keyword evidence="8" id="KW-0472">Membrane</keyword>
<feature type="binding site" evidence="6">
    <location>
        <position position="130"/>
    </location>
    <ligand>
        <name>ATP</name>
        <dbReference type="ChEBI" id="CHEBI:30616"/>
    </ligand>
</feature>
<keyword evidence="5" id="KW-0802">TPR repeat</keyword>
<protein>
    <submittedName>
        <fullName evidence="10">Serine/threonine-protein kinase PknB</fullName>
        <ecNumber evidence="10">2.7.11.1</ecNumber>
    </submittedName>
</protein>
<keyword evidence="8" id="KW-0812">Transmembrane</keyword>
<comment type="caution">
    <text evidence="10">The sequence shown here is derived from an EMBL/GenBank/DDBJ whole genome shotgun (WGS) entry which is preliminary data.</text>
</comment>
<evidence type="ECO:0000259" key="9">
    <source>
        <dbReference type="PROSITE" id="PS50011"/>
    </source>
</evidence>